<reference evidence="2 3" key="1">
    <citation type="submission" date="2020-07" db="EMBL/GenBank/DDBJ databases">
        <title>Genomic Encyclopedia of Type Strains, Phase IV (KMG-IV): sequencing the most valuable type-strain genomes for metagenomic binning, comparative biology and taxonomic classification.</title>
        <authorList>
            <person name="Goeker M."/>
        </authorList>
    </citation>
    <scope>NUCLEOTIDE SEQUENCE [LARGE SCALE GENOMIC DNA]</scope>
    <source>
        <strain evidence="2 3">DSM 29043</strain>
    </source>
</reference>
<dbReference type="Proteomes" id="UP000522081">
    <property type="component" value="Unassembled WGS sequence"/>
</dbReference>
<feature type="region of interest" description="Disordered" evidence="1">
    <location>
        <begin position="237"/>
        <end position="257"/>
    </location>
</feature>
<protein>
    <recommendedName>
        <fullName evidence="4">Lipoprotein</fullName>
    </recommendedName>
</protein>
<sequence>MKHFDVKRAAPAIAAVAGLLLLAGCLLAPGRFGSELDLRQDGRFAFRYTGELYLLPLAKKPDGAGAFEPEECDDDGETRACTEAEIAAQREDWERSRASKAQGEAEMAKAFLGGLDPSDPKAAQEFAERLRRQAGWRKVEYRGDGRFDVDFAINGTLDHDFVFPTIERFPMANAFVTLSLRDDGTVRIDAPGFGPGGSGMPMQGLMMAAAAAAEEQGGKTTTNLPEMEGTFVVRTDGEIRANNTEEGPAPDPSGQVMTWEVSSAGTTAPTALVQLAPRTAR</sequence>
<dbReference type="EMBL" id="JACBZF010000005">
    <property type="protein sequence ID" value="NYH96587.1"/>
    <property type="molecule type" value="Genomic_DNA"/>
</dbReference>
<dbReference type="PROSITE" id="PS51257">
    <property type="entry name" value="PROKAR_LIPOPROTEIN"/>
    <property type="match status" value="1"/>
</dbReference>
<name>A0A7Y9XXZ4_9SPHN</name>
<proteinExistence type="predicted"/>
<evidence type="ECO:0008006" key="4">
    <source>
        <dbReference type="Google" id="ProtNLM"/>
    </source>
</evidence>
<accession>A0A7Y9XXZ4</accession>
<keyword evidence="3" id="KW-1185">Reference proteome</keyword>
<dbReference type="AlphaFoldDB" id="A0A7Y9XXZ4"/>
<evidence type="ECO:0000313" key="2">
    <source>
        <dbReference type="EMBL" id="NYH96587.1"/>
    </source>
</evidence>
<comment type="caution">
    <text evidence="2">The sequence shown here is derived from an EMBL/GenBank/DDBJ whole genome shotgun (WGS) entry which is preliminary data.</text>
</comment>
<dbReference type="RefSeq" id="WP_179408410.1">
    <property type="nucleotide sequence ID" value="NZ_BMGF01000005.1"/>
</dbReference>
<gene>
    <name evidence="2" type="ORF">FHS75_002926</name>
</gene>
<evidence type="ECO:0000313" key="3">
    <source>
        <dbReference type="Proteomes" id="UP000522081"/>
    </source>
</evidence>
<organism evidence="2 3">
    <name type="scientific">Novosphingobium marinum</name>
    <dbReference type="NCBI Taxonomy" id="1514948"/>
    <lineage>
        <taxon>Bacteria</taxon>
        <taxon>Pseudomonadati</taxon>
        <taxon>Pseudomonadota</taxon>
        <taxon>Alphaproteobacteria</taxon>
        <taxon>Sphingomonadales</taxon>
        <taxon>Sphingomonadaceae</taxon>
        <taxon>Novosphingobium</taxon>
    </lineage>
</organism>
<evidence type="ECO:0000256" key="1">
    <source>
        <dbReference type="SAM" id="MobiDB-lite"/>
    </source>
</evidence>